<feature type="coiled-coil region" evidence="1">
    <location>
        <begin position="102"/>
        <end position="129"/>
    </location>
</feature>
<keyword evidence="1" id="KW-0175">Coiled coil</keyword>
<reference evidence="3" key="1">
    <citation type="submission" date="2020-09" db="EMBL/GenBank/DDBJ databases">
        <title>Genome-Enabled Discovery of Anthraquinone Biosynthesis in Senna tora.</title>
        <authorList>
            <person name="Kang S.-H."/>
            <person name="Pandey R.P."/>
            <person name="Lee C.-M."/>
            <person name="Sim J.-S."/>
            <person name="Jeong J.-T."/>
            <person name="Choi B.-S."/>
            <person name="Jung M."/>
            <person name="Ginzburg D."/>
            <person name="Zhao K."/>
            <person name="Won S.Y."/>
            <person name="Oh T.-J."/>
            <person name="Yu Y."/>
            <person name="Kim N.-H."/>
            <person name="Lee O.R."/>
            <person name="Lee T.-H."/>
            <person name="Bashyal P."/>
            <person name="Kim T.-S."/>
            <person name="Lee W.-H."/>
            <person name="Kawkins C."/>
            <person name="Kim C.-K."/>
            <person name="Kim J.S."/>
            <person name="Ahn B.O."/>
            <person name="Rhee S.Y."/>
            <person name="Sohng J.K."/>
        </authorList>
    </citation>
    <scope>NUCLEOTIDE SEQUENCE</scope>
    <source>
        <tissue evidence="3">Leaf</tissue>
    </source>
</reference>
<keyword evidence="4" id="KW-1185">Reference proteome</keyword>
<feature type="chain" id="PRO_5032769611" evidence="2">
    <location>
        <begin position="42"/>
        <end position="153"/>
    </location>
</feature>
<accession>A0A834XEP2</accession>
<protein>
    <submittedName>
        <fullName evidence="3">Golgin subfamily B member 1-like</fullName>
    </submittedName>
</protein>
<dbReference type="OrthoDB" id="649641at2759"/>
<evidence type="ECO:0000313" key="4">
    <source>
        <dbReference type="Proteomes" id="UP000634136"/>
    </source>
</evidence>
<organism evidence="3 4">
    <name type="scientific">Senna tora</name>
    <dbReference type="NCBI Taxonomy" id="362788"/>
    <lineage>
        <taxon>Eukaryota</taxon>
        <taxon>Viridiplantae</taxon>
        <taxon>Streptophyta</taxon>
        <taxon>Embryophyta</taxon>
        <taxon>Tracheophyta</taxon>
        <taxon>Spermatophyta</taxon>
        <taxon>Magnoliopsida</taxon>
        <taxon>eudicotyledons</taxon>
        <taxon>Gunneridae</taxon>
        <taxon>Pentapetalae</taxon>
        <taxon>rosids</taxon>
        <taxon>fabids</taxon>
        <taxon>Fabales</taxon>
        <taxon>Fabaceae</taxon>
        <taxon>Caesalpinioideae</taxon>
        <taxon>Cassia clade</taxon>
        <taxon>Senna</taxon>
    </lineage>
</organism>
<dbReference type="EMBL" id="JAAIUW010000001">
    <property type="protein sequence ID" value="KAF7843894.1"/>
    <property type="molecule type" value="Genomic_DNA"/>
</dbReference>
<evidence type="ECO:0000256" key="2">
    <source>
        <dbReference type="SAM" id="SignalP"/>
    </source>
</evidence>
<feature type="signal peptide" evidence="2">
    <location>
        <begin position="1"/>
        <end position="41"/>
    </location>
</feature>
<sequence length="153" mass="16855">MSSKFCRLLRFILHPFSALPSLSTFSSIVVLAETLLPSASADHVAPASSSSTQVKDSDECQAPPDPFIFSKGLIGNLRETLTKCKLDVHIAGSLLKDEQDGRKFGEAKYRELQDQFEALNQHYFNLEASNIELAVQNEATKILLEDIQGWGNG</sequence>
<keyword evidence="2" id="KW-0732">Signal</keyword>
<name>A0A834XEP2_9FABA</name>
<proteinExistence type="predicted"/>
<comment type="caution">
    <text evidence="3">The sequence shown here is derived from an EMBL/GenBank/DDBJ whole genome shotgun (WGS) entry which is preliminary data.</text>
</comment>
<evidence type="ECO:0000256" key="1">
    <source>
        <dbReference type="SAM" id="Coils"/>
    </source>
</evidence>
<dbReference type="Proteomes" id="UP000634136">
    <property type="component" value="Unassembled WGS sequence"/>
</dbReference>
<evidence type="ECO:0000313" key="3">
    <source>
        <dbReference type="EMBL" id="KAF7843894.1"/>
    </source>
</evidence>
<gene>
    <name evidence="3" type="ORF">G2W53_000799</name>
</gene>
<dbReference type="AlphaFoldDB" id="A0A834XEP2"/>